<dbReference type="OrthoDB" id="3268424at2759"/>
<proteinExistence type="predicted"/>
<accession>A0A0C2ZGI4</accession>
<evidence type="ECO:0000313" key="3">
    <source>
        <dbReference type="Proteomes" id="UP000053989"/>
    </source>
</evidence>
<feature type="non-terminal residue" evidence="2">
    <location>
        <position position="68"/>
    </location>
</feature>
<dbReference type="EMBL" id="KN822058">
    <property type="protein sequence ID" value="KIM60778.1"/>
    <property type="molecule type" value="Genomic_DNA"/>
</dbReference>
<keyword evidence="3" id="KW-1185">Reference proteome</keyword>
<dbReference type="InterPro" id="IPR008906">
    <property type="entry name" value="HATC_C_dom"/>
</dbReference>
<dbReference type="GO" id="GO:0046983">
    <property type="term" value="F:protein dimerization activity"/>
    <property type="evidence" value="ECO:0007669"/>
    <property type="project" value="InterPro"/>
</dbReference>
<dbReference type="Proteomes" id="UP000053989">
    <property type="component" value="Unassembled WGS sequence"/>
</dbReference>
<dbReference type="AlphaFoldDB" id="A0A0C2ZGI4"/>
<dbReference type="InParanoid" id="A0A0C2ZGI4"/>
<name>A0A0C2ZGI4_9AGAM</name>
<feature type="non-terminal residue" evidence="2">
    <location>
        <position position="1"/>
    </location>
</feature>
<protein>
    <recommendedName>
        <fullName evidence="1">HAT C-terminal dimerisation domain-containing protein</fullName>
    </recommendedName>
</protein>
<feature type="domain" description="HAT C-terminal dimerisation" evidence="1">
    <location>
        <begin position="1"/>
        <end position="53"/>
    </location>
</feature>
<dbReference type="SUPFAM" id="SSF53098">
    <property type="entry name" value="Ribonuclease H-like"/>
    <property type="match status" value="1"/>
</dbReference>
<dbReference type="Pfam" id="PF05699">
    <property type="entry name" value="Dimer_Tnp_hAT"/>
    <property type="match status" value="1"/>
</dbReference>
<organism evidence="2 3">
    <name type="scientific">Scleroderma citrinum Foug A</name>
    <dbReference type="NCBI Taxonomy" id="1036808"/>
    <lineage>
        <taxon>Eukaryota</taxon>
        <taxon>Fungi</taxon>
        <taxon>Dikarya</taxon>
        <taxon>Basidiomycota</taxon>
        <taxon>Agaricomycotina</taxon>
        <taxon>Agaricomycetes</taxon>
        <taxon>Agaricomycetidae</taxon>
        <taxon>Boletales</taxon>
        <taxon>Sclerodermatineae</taxon>
        <taxon>Sclerodermataceae</taxon>
        <taxon>Scleroderma</taxon>
    </lineage>
</organism>
<evidence type="ECO:0000313" key="2">
    <source>
        <dbReference type="EMBL" id="KIM60778.1"/>
    </source>
</evidence>
<dbReference type="HOGENOM" id="CLU_009123_13_6_1"/>
<evidence type="ECO:0000259" key="1">
    <source>
        <dbReference type="Pfam" id="PF05699"/>
    </source>
</evidence>
<reference evidence="2 3" key="1">
    <citation type="submission" date="2014-04" db="EMBL/GenBank/DDBJ databases">
        <authorList>
            <consortium name="DOE Joint Genome Institute"/>
            <person name="Kuo A."/>
            <person name="Kohler A."/>
            <person name="Nagy L.G."/>
            <person name="Floudas D."/>
            <person name="Copeland A."/>
            <person name="Barry K.W."/>
            <person name="Cichocki N."/>
            <person name="Veneault-Fourrey C."/>
            <person name="LaButti K."/>
            <person name="Lindquist E.A."/>
            <person name="Lipzen A."/>
            <person name="Lundell T."/>
            <person name="Morin E."/>
            <person name="Murat C."/>
            <person name="Sun H."/>
            <person name="Tunlid A."/>
            <person name="Henrissat B."/>
            <person name="Grigoriev I.V."/>
            <person name="Hibbett D.S."/>
            <person name="Martin F."/>
            <person name="Nordberg H.P."/>
            <person name="Cantor M.N."/>
            <person name="Hua S.X."/>
        </authorList>
    </citation>
    <scope>NUCLEOTIDE SEQUENCE [LARGE SCALE GENOMIC DNA]</scope>
    <source>
        <strain evidence="2 3">Foug A</strain>
    </source>
</reference>
<sequence>LKYWESLRTTRSQLARMALDFLLASASSVDAERVFSGGRLQANHLQNQMSLQSFKAQVAVGSWYDTPL</sequence>
<dbReference type="InterPro" id="IPR012337">
    <property type="entry name" value="RNaseH-like_sf"/>
</dbReference>
<reference evidence="3" key="2">
    <citation type="submission" date="2015-01" db="EMBL/GenBank/DDBJ databases">
        <title>Evolutionary Origins and Diversification of the Mycorrhizal Mutualists.</title>
        <authorList>
            <consortium name="DOE Joint Genome Institute"/>
            <consortium name="Mycorrhizal Genomics Consortium"/>
            <person name="Kohler A."/>
            <person name="Kuo A."/>
            <person name="Nagy L.G."/>
            <person name="Floudas D."/>
            <person name="Copeland A."/>
            <person name="Barry K.W."/>
            <person name="Cichocki N."/>
            <person name="Veneault-Fourrey C."/>
            <person name="LaButti K."/>
            <person name="Lindquist E.A."/>
            <person name="Lipzen A."/>
            <person name="Lundell T."/>
            <person name="Morin E."/>
            <person name="Murat C."/>
            <person name="Riley R."/>
            <person name="Ohm R."/>
            <person name="Sun H."/>
            <person name="Tunlid A."/>
            <person name="Henrissat B."/>
            <person name="Grigoriev I.V."/>
            <person name="Hibbett D.S."/>
            <person name="Martin F."/>
        </authorList>
    </citation>
    <scope>NUCLEOTIDE SEQUENCE [LARGE SCALE GENOMIC DNA]</scope>
    <source>
        <strain evidence="3">Foug A</strain>
    </source>
</reference>
<gene>
    <name evidence="2" type="ORF">SCLCIDRAFT_86322</name>
</gene>